<feature type="compositionally biased region" description="Acidic residues" evidence="1">
    <location>
        <begin position="134"/>
        <end position="207"/>
    </location>
</feature>
<keyword evidence="3" id="KW-1185">Reference proteome</keyword>
<evidence type="ECO:0000256" key="1">
    <source>
        <dbReference type="SAM" id="MobiDB-lite"/>
    </source>
</evidence>
<feature type="region of interest" description="Disordered" evidence="1">
    <location>
        <begin position="129"/>
        <end position="207"/>
    </location>
</feature>
<protein>
    <submittedName>
        <fullName evidence="2">Uncharacterized protein</fullName>
    </submittedName>
</protein>
<comment type="caution">
    <text evidence="2">The sequence shown here is derived from an EMBL/GenBank/DDBJ whole genome shotgun (WGS) entry which is preliminary data.</text>
</comment>
<accession>A0A8S3R3V9</accession>
<dbReference type="AlphaFoldDB" id="A0A8S3R3V9"/>
<dbReference type="Proteomes" id="UP000683360">
    <property type="component" value="Unassembled WGS sequence"/>
</dbReference>
<gene>
    <name evidence="2" type="ORF">MEDL_17964</name>
</gene>
<dbReference type="EMBL" id="CAJPWZ010000919">
    <property type="protein sequence ID" value="CAG2203449.1"/>
    <property type="molecule type" value="Genomic_DNA"/>
</dbReference>
<sequence length="207" mass="24241">MYTNMEFNELIHSVGRAYNSAVKEDYPIKLPSCETIKSLVATVLKNNYFEFNDRYFVQKICASMGSKCSPEICDIRAFEVINEIIEKYKYKNKILFYGRYRDDAFIIAHSSREETNARCLKDDGRIVEKKDYNDNEEQQEDNRESEDGESDSTESYDLNEEVGDENEDFIDDEDEDFIDDQEASSENENEDFSDDEDSDYSEEDTDD</sequence>
<reference evidence="2" key="1">
    <citation type="submission" date="2021-03" db="EMBL/GenBank/DDBJ databases">
        <authorList>
            <person name="Bekaert M."/>
        </authorList>
    </citation>
    <scope>NUCLEOTIDE SEQUENCE</scope>
</reference>
<organism evidence="2 3">
    <name type="scientific">Mytilus edulis</name>
    <name type="common">Blue mussel</name>
    <dbReference type="NCBI Taxonomy" id="6550"/>
    <lineage>
        <taxon>Eukaryota</taxon>
        <taxon>Metazoa</taxon>
        <taxon>Spiralia</taxon>
        <taxon>Lophotrochozoa</taxon>
        <taxon>Mollusca</taxon>
        <taxon>Bivalvia</taxon>
        <taxon>Autobranchia</taxon>
        <taxon>Pteriomorphia</taxon>
        <taxon>Mytilida</taxon>
        <taxon>Mytiloidea</taxon>
        <taxon>Mytilidae</taxon>
        <taxon>Mytilinae</taxon>
        <taxon>Mytilus</taxon>
    </lineage>
</organism>
<dbReference type="OrthoDB" id="10029313at2759"/>
<dbReference type="PANTHER" id="PTHR21301">
    <property type="entry name" value="REVERSE TRANSCRIPTASE"/>
    <property type="match status" value="1"/>
</dbReference>
<proteinExistence type="predicted"/>
<evidence type="ECO:0000313" key="3">
    <source>
        <dbReference type="Proteomes" id="UP000683360"/>
    </source>
</evidence>
<name>A0A8S3R3V9_MYTED</name>
<evidence type="ECO:0000313" key="2">
    <source>
        <dbReference type="EMBL" id="CAG2203449.1"/>
    </source>
</evidence>
<dbReference type="PANTHER" id="PTHR21301:SF10">
    <property type="entry name" value="REVERSE TRANSCRIPTASE DOMAIN-CONTAINING PROTEIN"/>
    <property type="match status" value="1"/>
</dbReference>